<dbReference type="InterPro" id="IPR002108">
    <property type="entry name" value="ADF-H"/>
</dbReference>
<evidence type="ECO:0000256" key="1">
    <source>
        <dbReference type="ARBA" id="ARBA00004245"/>
    </source>
</evidence>
<dbReference type="FunFam" id="3.40.20.10:FF:000042">
    <property type="entry name" value="Actin depolymerizing protein"/>
    <property type="match status" value="1"/>
</dbReference>
<dbReference type="GO" id="GO:0051016">
    <property type="term" value="P:barbed-end actin filament capping"/>
    <property type="evidence" value="ECO:0007669"/>
    <property type="project" value="TreeGrafter"/>
</dbReference>
<dbReference type="Pfam" id="PF00241">
    <property type="entry name" value="Cofilin_ADF"/>
    <property type="match status" value="2"/>
</dbReference>
<organism evidence="12 13">
    <name type="scientific">Glutinoglossum americanum</name>
    <dbReference type="NCBI Taxonomy" id="1670608"/>
    <lineage>
        <taxon>Eukaryota</taxon>
        <taxon>Fungi</taxon>
        <taxon>Dikarya</taxon>
        <taxon>Ascomycota</taxon>
        <taxon>Pezizomycotina</taxon>
        <taxon>Geoglossomycetes</taxon>
        <taxon>Geoglossales</taxon>
        <taxon>Geoglossaceae</taxon>
        <taxon>Glutinoglossum</taxon>
    </lineage>
</organism>
<dbReference type="GO" id="GO:0005938">
    <property type="term" value="C:cell cortex"/>
    <property type="evidence" value="ECO:0007669"/>
    <property type="project" value="UniProtKB-SubCell"/>
</dbReference>
<comment type="subcellular location">
    <subcellularLocation>
        <location evidence="2">Cytoplasm</location>
        <location evidence="2">Cell cortex</location>
    </subcellularLocation>
    <subcellularLocation>
        <location evidence="1">Cytoplasm</location>
        <location evidence="1">Cytoskeleton</location>
    </subcellularLocation>
</comment>
<proteinExistence type="inferred from homology"/>
<keyword evidence="13" id="KW-1185">Reference proteome</keyword>
<comment type="subunit">
    <text evidence="8">Interacts with G-actin; ADP-actin form.</text>
</comment>
<keyword evidence="5" id="KW-0677">Repeat</keyword>
<dbReference type="SUPFAM" id="SSF55753">
    <property type="entry name" value="Actin depolymerizing proteins"/>
    <property type="match status" value="2"/>
</dbReference>
<evidence type="ECO:0000256" key="5">
    <source>
        <dbReference type="ARBA" id="ARBA00022737"/>
    </source>
</evidence>
<evidence type="ECO:0000313" key="13">
    <source>
        <dbReference type="Proteomes" id="UP000698800"/>
    </source>
</evidence>
<gene>
    <name evidence="12" type="ORF">FGG08_006348</name>
</gene>
<comment type="function">
    <text evidence="9">Actin-binding protein involved in motile and morphological processes. Inhibits actin polymerization, likely by sequestering G-actin.</text>
</comment>
<evidence type="ECO:0000256" key="8">
    <source>
        <dbReference type="ARBA" id="ARBA00038532"/>
    </source>
</evidence>
<dbReference type="SMART" id="SM00102">
    <property type="entry name" value="ADF"/>
    <property type="match status" value="2"/>
</dbReference>
<dbReference type="CDD" id="cd11285">
    <property type="entry name" value="ADF_Twf-N_like"/>
    <property type="match status" value="1"/>
</dbReference>
<evidence type="ECO:0000256" key="6">
    <source>
        <dbReference type="ARBA" id="ARBA00023203"/>
    </source>
</evidence>
<dbReference type="Proteomes" id="UP000698800">
    <property type="component" value="Unassembled WGS sequence"/>
</dbReference>
<evidence type="ECO:0000256" key="2">
    <source>
        <dbReference type="ARBA" id="ARBA00004544"/>
    </source>
</evidence>
<dbReference type="GO" id="GO:0030042">
    <property type="term" value="P:actin filament depolymerization"/>
    <property type="evidence" value="ECO:0007669"/>
    <property type="project" value="TreeGrafter"/>
</dbReference>
<dbReference type="PANTHER" id="PTHR13759:SF1">
    <property type="entry name" value="TWINFILIN"/>
    <property type="match status" value="1"/>
</dbReference>
<dbReference type="CDD" id="cd11284">
    <property type="entry name" value="ADF_Twf-C_like"/>
    <property type="match status" value="1"/>
</dbReference>
<dbReference type="FunFam" id="3.40.20.10:FF:000007">
    <property type="entry name" value="Twinfilin-1 isoform 1"/>
    <property type="match status" value="1"/>
</dbReference>
<dbReference type="InterPro" id="IPR028458">
    <property type="entry name" value="Twinfilin"/>
</dbReference>
<evidence type="ECO:0000256" key="9">
    <source>
        <dbReference type="ARBA" id="ARBA00056419"/>
    </source>
</evidence>
<keyword evidence="7" id="KW-0206">Cytoskeleton</keyword>
<evidence type="ECO:0000256" key="3">
    <source>
        <dbReference type="ARBA" id="ARBA00009557"/>
    </source>
</evidence>
<evidence type="ECO:0000256" key="7">
    <source>
        <dbReference type="ARBA" id="ARBA00023212"/>
    </source>
</evidence>
<dbReference type="Gene3D" id="3.40.20.10">
    <property type="entry name" value="Severin"/>
    <property type="match status" value="2"/>
</dbReference>
<dbReference type="InterPro" id="IPR029006">
    <property type="entry name" value="ADF-H/Gelsolin-like_dom_sf"/>
</dbReference>
<accession>A0A9P8I135</accession>
<evidence type="ECO:0000259" key="11">
    <source>
        <dbReference type="PROSITE" id="PS51263"/>
    </source>
</evidence>
<evidence type="ECO:0000313" key="12">
    <source>
        <dbReference type="EMBL" id="KAH0536815.1"/>
    </source>
</evidence>
<dbReference type="OrthoDB" id="10006997at2759"/>
<feature type="domain" description="ADF-H" evidence="11">
    <location>
        <begin position="3"/>
        <end position="136"/>
    </location>
</feature>
<dbReference type="GO" id="GO:0003785">
    <property type="term" value="F:actin monomer binding"/>
    <property type="evidence" value="ECO:0007669"/>
    <property type="project" value="TreeGrafter"/>
</dbReference>
<protein>
    <recommendedName>
        <fullName evidence="10">Twinfilin</fullName>
    </recommendedName>
</protein>
<name>A0A9P8I135_9PEZI</name>
<dbReference type="GO" id="GO:0051015">
    <property type="term" value="F:actin filament binding"/>
    <property type="evidence" value="ECO:0007669"/>
    <property type="project" value="TreeGrafter"/>
</dbReference>
<evidence type="ECO:0000256" key="10">
    <source>
        <dbReference type="ARBA" id="ARBA00069496"/>
    </source>
</evidence>
<dbReference type="EMBL" id="JAGHQL010000179">
    <property type="protein sequence ID" value="KAH0536815.1"/>
    <property type="molecule type" value="Genomic_DNA"/>
</dbReference>
<dbReference type="AlphaFoldDB" id="A0A9P8I135"/>
<keyword evidence="4" id="KW-0963">Cytoplasm</keyword>
<feature type="domain" description="ADF-H" evidence="11">
    <location>
        <begin position="173"/>
        <end position="291"/>
    </location>
</feature>
<evidence type="ECO:0000256" key="4">
    <source>
        <dbReference type="ARBA" id="ARBA00022490"/>
    </source>
</evidence>
<dbReference type="PANTHER" id="PTHR13759">
    <property type="entry name" value="TWINFILIN"/>
    <property type="match status" value="1"/>
</dbReference>
<dbReference type="PROSITE" id="PS51263">
    <property type="entry name" value="ADF_H"/>
    <property type="match status" value="2"/>
</dbReference>
<keyword evidence="6" id="KW-0009">Actin-binding</keyword>
<sequence>MQSGITASEELQQAFSDLVSNPSQRGLLAGIKNEKLVPVQPIPSSSPDFESDLSILAGLIKDNEAAYVILRRYEDDLSPFVAITYVPDSAHVRQKTLFSSTHMTLSRELGSEKFRETFFATTKQELTAEGFRKHDKHAETKAPLTEEEEVLQSIKQAEAGASVGTSSRSSHVSSGISFPLTNEALQALKGVEGGGDNLVQLKLDIQRETVDLAAVTTTDVGGLATTISDQDPRYSFFRYSHEFEGQSESPIIFIYTCPTDSKVKERMLYASCRGSVVVAANDAGLVIAKKV</sequence>
<reference evidence="12" key="1">
    <citation type="submission" date="2021-03" db="EMBL/GenBank/DDBJ databases">
        <title>Comparative genomics and phylogenomic investigation of the class Geoglossomycetes provide insights into ecological specialization and systematics.</title>
        <authorList>
            <person name="Melie T."/>
            <person name="Pirro S."/>
            <person name="Miller A.N."/>
            <person name="Quandt A."/>
        </authorList>
    </citation>
    <scope>NUCLEOTIDE SEQUENCE</scope>
    <source>
        <strain evidence="12">GBOQ0MN5Z8</strain>
    </source>
</reference>
<comment type="similarity">
    <text evidence="3">Belongs to the actin-binding proteins ADF family. Twinfilin subfamily.</text>
</comment>
<dbReference type="GO" id="GO:0005884">
    <property type="term" value="C:actin filament"/>
    <property type="evidence" value="ECO:0007669"/>
    <property type="project" value="TreeGrafter"/>
</dbReference>
<comment type="caution">
    <text evidence="12">The sequence shown here is derived from an EMBL/GenBank/DDBJ whole genome shotgun (WGS) entry which is preliminary data.</text>
</comment>